<name>A0A5N6PG32_9ASTR</name>
<proteinExistence type="predicted"/>
<dbReference type="Proteomes" id="UP000326396">
    <property type="component" value="Linkage Group LG12"/>
</dbReference>
<accession>A0A5N6PG32</accession>
<evidence type="ECO:0000313" key="1">
    <source>
        <dbReference type="EMBL" id="KAD6453317.1"/>
    </source>
</evidence>
<dbReference type="AlphaFoldDB" id="A0A5N6PG32"/>
<gene>
    <name evidence="1" type="ORF">E3N88_08022</name>
</gene>
<comment type="caution">
    <text evidence="1">The sequence shown here is derived from an EMBL/GenBank/DDBJ whole genome shotgun (WGS) entry which is preliminary data.</text>
</comment>
<evidence type="ECO:0000313" key="2">
    <source>
        <dbReference type="Proteomes" id="UP000326396"/>
    </source>
</evidence>
<protein>
    <submittedName>
        <fullName evidence="1">Uncharacterized protein</fullName>
    </submittedName>
</protein>
<dbReference type="EMBL" id="SZYD01000004">
    <property type="protein sequence ID" value="KAD6453317.1"/>
    <property type="molecule type" value="Genomic_DNA"/>
</dbReference>
<organism evidence="1 2">
    <name type="scientific">Mikania micrantha</name>
    <name type="common">bitter vine</name>
    <dbReference type="NCBI Taxonomy" id="192012"/>
    <lineage>
        <taxon>Eukaryota</taxon>
        <taxon>Viridiplantae</taxon>
        <taxon>Streptophyta</taxon>
        <taxon>Embryophyta</taxon>
        <taxon>Tracheophyta</taxon>
        <taxon>Spermatophyta</taxon>
        <taxon>Magnoliopsida</taxon>
        <taxon>eudicotyledons</taxon>
        <taxon>Gunneridae</taxon>
        <taxon>Pentapetalae</taxon>
        <taxon>asterids</taxon>
        <taxon>campanulids</taxon>
        <taxon>Asterales</taxon>
        <taxon>Asteraceae</taxon>
        <taxon>Asteroideae</taxon>
        <taxon>Heliantheae alliance</taxon>
        <taxon>Eupatorieae</taxon>
        <taxon>Mikania</taxon>
    </lineage>
</organism>
<keyword evidence="2" id="KW-1185">Reference proteome</keyword>
<reference evidence="1 2" key="1">
    <citation type="submission" date="2019-05" db="EMBL/GenBank/DDBJ databases">
        <title>Mikania micrantha, genome provides insights into the molecular mechanism of rapid growth.</title>
        <authorList>
            <person name="Liu B."/>
        </authorList>
    </citation>
    <scope>NUCLEOTIDE SEQUENCE [LARGE SCALE GENOMIC DNA]</scope>
    <source>
        <strain evidence="1">NLD-2019</strain>
        <tissue evidence="1">Leaf</tissue>
    </source>
</reference>
<sequence>MKVLVEEKVAHYEMTFAFQKNRAEMKVLVLCSGTTGATMHYKLSSNFRPNQVIIMSSVSDNPVFVLNVGGEPPPITQNETSWITNFYRIPVIAITYIKRMWTDYFLPATLGGEGLVPPGSVTDNPVVILTIKGEEMLAKANNQTSFVTDFWSEELS</sequence>